<dbReference type="CDD" id="cd16330">
    <property type="entry name" value="LolA_VioE"/>
    <property type="match status" value="1"/>
</dbReference>
<organism evidence="2 4">
    <name type="scientific">Iodobacter fluviatilis</name>
    <dbReference type="NCBI Taxonomy" id="537"/>
    <lineage>
        <taxon>Bacteria</taxon>
        <taxon>Pseudomonadati</taxon>
        <taxon>Pseudomonadota</taxon>
        <taxon>Betaproteobacteria</taxon>
        <taxon>Neisseriales</taxon>
        <taxon>Chitinibacteraceae</taxon>
        <taxon>Iodobacter</taxon>
    </lineage>
</organism>
<dbReference type="InterPro" id="IPR038642">
    <property type="entry name" value="VioE_sf"/>
</dbReference>
<proteinExistence type="predicted"/>
<dbReference type="Gene3D" id="2.50.20.30">
    <property type="match status" value="1"/>
</dbReference>
<dbReference type="Proteomes" id="UP000255108">
    <property type="component" value="Unassembled WGS sequence"/>
</dbReference>
<feature type="domain" description="VioE" evidence="1">
    <location>
        <begin position="8"/>
        <end position="189"/>
    </location>
</feature>
<evidence type="ECO:0000313" key="2">
    <source>
        <dbReference type="EMBL" id="STR45078.1"/>
    </source>
</evidence>
<dbReference type="RefSeq" id="WP_115228795.1">
    <property type="nucleotide sequence ID" value="NZ_CAWOLO010000016.1"/>
</dbReference>
<dbReference type="InterPro" id="IPR019902">
    <property type="entry name" value="Violacein_biosynth_enz_VioE"/>
</dbReference>
<evidence type="ECO:0000259" key="1">
    <source>
        <dbReference type="Pfam" id="PF18234"/>
    </source>
</evidence>
<reference evidence="2 4" key="1">
    <citation type="submission" date="2018-06" db="EMBL/GenBank/DDBJ databases">
        <authorList>
            <consortium name="Pathogen Informatics"/>
            <person name="Doyle S."/>
        </authorList>
    </citation>
    <scope>NUCLEOTIDE SEQUENCE [LARGE SCALE GENOMIC DNA]</scope>
    <source>
        <strain evidence="2 4">NCTC11159</strain>
    </source>
</reference>
<dbReference type="InterPro" id="IPR040857">
    <property type="entry name" value="VioE_dom"/>
</dbReference>
<dbReference type="AlphaFoldDB" id="A0A377SUT5"/>
<reference evidence="3 5" key="2">
    <citation type="submission" date="2019-03" db="EMBL/GenBank/DDBJ databases">
        <title>Genomic Encyclopedia of Type Strains, Phase IV (KMG-IV): sequencing the most valuable type-strain genomes for metagenomic binning, comparative biology and taxonomic classification.</title>
        <authorList>
            <person name="Goeker M."/>
        </authorList>
    </citation>
    <scope>NUCLEOTIDE SEQUENCE [LARGE SCALE GENOMIC DNA]</scope>
    <source>
        <strain evidence="3 5">DSM 3764</strain>
    </source>
</reference>
<accession>A0A377SUT5</accession>
<dbReference type="NCBIfam" id="TIGR03650">
    <property type="entry name" value="violacein_E"/>
    <property type="match status" value="1"/>
</dbReference>
<dbReference type="OrthoDB" id="8704761at2"/>
<dbReference type="EMBL" id="SMBT01000016">
    <property type="protein sequence ID" value="TCU82183.1"/>
    <property type="molecule type" value="Genomic_DNA"/>
</dbReference>
<dbReference type="Pfam" id="PF18234">
    <property type="entry name" value="VioE"/>
    <property type="match status" value="1"/>
</dbReference>
<evidence type="ECO:0000313" key="4">
    <source>
        <dbReference type="Proteomes" id="UP000255108"/>
    </source>
</evidence>
<gene>
    <name evidence="3" type="ORF">EV682_11617</name>
    <name evidence="2" type="ORF">NCTC11159_03624</name>
</gene>
<dbReference type="Proteomes" id="UP000295794">
    <property type="component" value="Unassembled WGS sequence"/>
</dbReference>
<name>A0A377SUT5_9NEIS</name>
<protein>
    <submittedName>
        <fullName evidence="2">Violacein biosynthesis enzyme VioE</fullName>
    </submittedName>
</protein>
<evidence type="ECO:0000313" key="3">
    <source>
        <dbReference type="EMBL" id="TCU82183.1"/>
    </source>
</evidence>
<dbReference type="EMBL" id="UGHR01000003">
    <property type="protein sequence ID" value="STR45078.1"/>
    <property type="molecule type" value="Genomic_DNA"/>
</dbReference>
<sequence>MISEKIVPPRLPEQWSSSYISYWQPMLKDDQITSGICWFDYEQNRCRIDGLFNPWSEEKTGHRLWMSEIVTASEGKTKKSKIAYYREPAERDTEYEAVVLDDDSEVCHEVLLTQDVLLQYQASYAGSQNLLGRETEAWTFTKPGKGPSTYYFVKGTNQLIRMVTGDPAVHASVRDFPNFTTHVIADEIFSDIV</sequence>
<evidence type="ECO:0000313" key="5">
    <source>
        <dbReference type="Proteomes" id="UP000295794"/>
    </source>
</evidence>
<keyword evidence="5" id="KW-1185">Reference proteome</keyword>